<evidence type="ECO:0000259" key="7">
    <source>
        <dbReference type="Pfam" id="PF05848"/>
    </source>
</evidence>
<accession>F6B557</accession>
<gene>
    <name evidence="9" type="ordered locus">Desca_0172</name>
</gene>
<dbReference type="InterPro" id="IPR041473">
    <property type="entry name" value="CtsR_C"/>
</dbReference>
<evidence type="ECO:0000259" key="8">
    <source>
        <dbReference type="Pfam" id="PF17727"/>
    </source>
</evidence>
<dbReference type="InterPro" id="IPR040465">
    <property type="entry name" value="CtsR_N"/>
</dbReference>
<dbReference type="GO" id="GO:0003677">
    <property type="term" value="F:DNA binding"/>
    <property type="evidence" value="ECO:0007669"/>
    <property type="project" value="UniProtKB-KW"/>
</dbReference>
<evidence type="ECO:0000256" key="2">
    <source>
        <dbReference type="ARBA" id="ARBA00014129"/>
    </source>
</evidence>
<dbReference type="Gene3D" id="1.10.1200.150">
    <property type="entry name" value="Transcriptional regulator CtsR, C-terminal domain"/>
    <property type="match status" value="1"/>
</dbReference>
<dbReference type="eggNOG" id="COG4463">
    <property type="taxonomic scope" value="Bacteria"/>
</dbReference>
<dbReference type="Gene3D" id="3.30.56.130">
    <property type="entry name" value="Transcriptional regulator CtsR, winged HTH domain"/>
    <property type="match status" value="1"/>
</dbReference>
<evidence type="ECO:0000256" key="1">
    <source>
        <dbReference type="ARBA" id="ARBA00010189"/>
    </source>
</evidence>
<evidence type="ECO:0000256" key="4">
    <source>
        <dbReference type="ARBA" id="ARBA00023015"/>
    </source>
</evidence>
<proteinExistence type="inferred from homology"/>
<evidence type="ECO:0000313" key="9">
    <source>
        <dbReference type="EMBL" id="AEF93076.1"/>
    </source>
</evidence>
<feature type="domain" description="CtsR C-terminal dimerization" evidence="8">
    <location>
        <begin position="103"/>
        <end position="169"/>
    </location>
</feature>
<keyword evidence="5" id="KW-0238">DNA-binding</keyword>
<dbReference type="EMBL" id="CP002736">
    <property type="protein sequence ID" value="AEF93076.1"/>
    <property type="molecule type" value="Genomic_DNA"/>
</dbReference>
<dbReference type="InterPro" id="IPR041908">
    <property type="entry name" value="CtsR_C_sf"/>
</dbReference>
<dbReference type="Pfam" id="PF05848">
    <property type="entry name" value="CtsR"/>
    <property type="match status" value="1"/>
</dbReference>
<dbReference type="HOGENOM" id="CLU_118139_0_0_9"/>
<feature type="domain" description="CtsR N-terminal HTH" evidence="7">
    <location>
        <begin position="24"/>
        <end position="94"/>
    </location>
</feature>
<evidence type="ECO:0000256" key="6">
    <source>
        <dbReference type="ARBA" id="ARBA00023163"/>
    </source>
</evidence>
<dbReference type="PIRSF" id="PIRSF010607">
    <property type="entry name" value="Txn_repr_CtsR"/>
    <property type="match status" value="1"/>
</dbReference>
<organism evidence="9 10">
    <name type="scientific">Desulfotomaculum nigrificans (strain DSM 14880 / VKM B-2319 / CO-1-SRB)</name>
    <name type="common">Desulfotomaculum carboxydivorans</name>
    <dbReference type="NCBI Taxonomy" id="868595"/>
    <lineage>
        <taxon>Bacteria</taxon>
        <taxon>Bacillati</taxon>
        <taxon>Bacillota</taxon>
        <taxon>Clostridia</taxon>
        <taxon>Eubacteriales</taxon>
        <taxon>Desulfotomaculaceae</taxon>
        <taxon>Desulfotomaculum</taxon>
    </lineage>
</organism>
<dbReference type="InterPro" id="IPR041902">
    <property type="entry name" value="CtsR_N_sf"/>
</dbReference>
<protein>
    <recommendedName>
        <fullName evidence="2">Transcriptional regulator CtsR</fullName>
    </recommendedName>
</protein>
<keyword evidence="6" id="KW-0804">Transcription</keyword>
<dbReference type="InterPro" id="IPR008463">
    <property type="entry name" value="CtsR"/>
</dbReference>
<evidence type="ECO:0000313" key="10">
    <source>
        <dbReference type="Proteomes" id="UP000009226"/>
    </source>
</evidence>
<evidence type="ECO:0000256" key="3">
    <source>
        <dbReference type="ARBA" id="ARBA00022491"/>
    </source>
</evidence>
<dbReference type="KEGG" id="dca:Desca_0172"/>
<dbReference type="GO" id="GO:0006355">
    <property type="term" value="P:regulation of DNA-templated transcription"/>
    <property type="evidence" value="ECO:0007669"/>
    <property type="project" value="InterPro"/>
</dbReference>
<dbReference type="STRING" id="868595.Desca_0172"/>
<keyword evidence="3" id="KW-0678">Repressor</keyword>
<keyword evidence="4" id="KW-0805">Transcription regulation</keyword>
<keyword evidence="10" id="KW-1185">Reference proteome</keyword>
<reference evidence="9 10" key="1">
    <citation type="submission" date="2011-05" db="EMBL/GenBank/DDBJ databases">
        <title>Complete sequence of Desulfotomaculum carboxydivorans CO-1-SRB.</title>
        <authorList>
            <consortium name="US DOE Joint Genome Institute"/>
            <person name="Lucas S."/>
            <person name="Han J."/>
            <person name="Lapidus A."/>
            <person name="Cheng J.-F."/>
            <person name="Goodwin L."/>
            <person name="Pitluck S."/>
            <person name="Peters L."/>
            <person name="Mikhailova N."/>
            <person name="Lu M."/>
            <person name="Han C."/>
            <person name="Tapia R."/>
            <person name="Land M."/>
            <person name="Hauser L."/>
            <person name="Kyrpides N."/>
            <person name="Ivanova N."/>
            <person name="Pagani I."/>
            <person name="Stams A."/>
            <person name="Plugge C."/>
            <person name="Muyzer G."/>
            <person name="Kuever J."/>
            <person name="Parshina S."/>
            <person name="Ivanova A."/>
            <person name="Nazina T."/>
            <person name="Woyke T."/>
        </authorList>
    </citation>
    <scope>NUCLEOTIDE SEQUENCE [LARGE SCALE GENOMIC DNA]</scope>
    <source>
        <strain evidence="10">DSM 14880 / VKM B-2319 / CO-1-SRB</strain>
    </source>
</reference>
<dbReference type="AlphaFoldDB" id="F6B557"/>
<dbReference type="Pfam" id="PF17727">
    <property type="entry name" value="CtsR_C"/>
    <property type="match status" value="1"/>
</dbReference>
<dbReference type="Proteomes" id="UP000009226">
    <property type="component" value="Chromosome"/>
</dbReference>
<sequence length="175" mass="20073">MLRLGKVKDVARMQVEVVHGHMPNISELIENYIKSLLQSSPYNYVELQRNELAAKFNCVPSQINYVLSTRFTADNGYVVESRRGGGGFIRIVKVPLDSHDDPAVQIYRLVGDDISQSQAEKIIKRLTEEGFITPREARIFKAVVDRNTIRIDLPWRDNLRAELLRAMLMAVFRDN</sequence>
<evidence type="ECO:0000256" key="5">
    <source>
        <dbReference type="ARBA" id="ARBA00023125"/>
    </source>
</evidence>
<name>F6B557_DESCC</name>
<comment type="similarity">
    <text evidence="1">Belongs to the CtsR family.</text>
</comment>